<dbReference type="EMBL" id="SDMP01000001">
    <property type="protein sequence ID" value="RYR76085.1"/>
    <property type="molecule type" value="Genomic_DNA"/>
</dbReference>
<accession>A0A445EKV8</accession>
<keyword evidence="3" id="KW-1185">Reference proteome</keyword>
<evidence type="ECO:0000256" key="1">
    <source>
        <dbReference type="SAM" id="MobiDB-lite"/>
    </source>
</evidence>
<feature type="region of interest" description="Disordered" evidence="1">
    <location>
        <begin position="75"/>
        <end position="320"/>
    </location>
</feature>
<evidence type="ECO:0000313" key="2">
    <source>
        <dbReference type="EMBL" id="RYR76085.1"/>
    </source>
</evidence>
<dbReference type="STRING" id="3818.A0A445EKV8"/>
<dbReference type="Proteomes" id="UP000289738">
    <property type="component" value="Chromosome A01"/>
</dbReference>
<feature type="compositionally biased region" description="Basic and acidic residues" evidence="1">
    <location>
        <begin position="262"/>
        <end position="277"/>
    </location>
</feature>
<comment type="caution">
    <text evidence="2">The sequence shown here is derived from an EMBL/GenBank/DDBJ whole genome shotgun (WGS) entry which is preliminary data.</text>
</comment>
<feature type="compositionally biased region" description="Polar residues" evidence="1">
    <location>
        <begin position="99"/>
        <end position="116"/>
    </location>
</feature>
<name>A0A445EKV8_ARAHY</name>
<reference evidence="2 3" key="1">
    <citation type="submission" date="2019-01" db="EMBL/GenBank/DDBJ databases">
        <title>Sequencing of cultivated peanut Arachis hypogaea provides insights into genome evolution and oil improvement.</title>
        <authorList>
            <person name="Chen X."/>
        </authorList>
    </citation>
    <scope>NUCLEOTIDE SEQUENCE [LARGE SCALE GENOMIC DNA]</scope>
    <source>
        <strain evidence="3">cv. Fuhuasheng</strain>
        <tissue evidence="2">Leaves</tissue>
    </source>
</reference>
<feature type="compositionally biased region" description="Basic and acidic residues" evidence="1">
    <location>
        <begin position="193"/>
        <end position="210"/>
    </location>
</feature>
<proteinExistence type="predicted"/>
<feature type="compositionally biased region" description="Acidic residues" evidence="1">
    <location>
        <begin position="278"/>
        <end position="295"/>
    </location>
</feature>
<protein>
    <submittedName>
        <fullName evidence="2">Uncharacterized protein</fullName>
    </submittedName>
</protein>
<sequence length="320" mass="35500">MEGPPMTFVFHHGGLFKKNLEGDTVYEPDKTEGCRRNHNLINIYLENCISQPCIVDILEEEVVNVEAESLKQRKPMEANKCSSQPVKKPTAMVPESKKQTSNPNKTTLQPKSQPNKPTIKPIFEPNKPIMKPNSEPTKPVYQPRKTTSQPMNPVPQAKKTSHQAKSVPPQSNASSQGDKDSSSGCRVTRSGRQVKEAPLHEDDSDSHDSYESIEDELYRPPKVVGDNLYSSDSDSDSGSKKSSGKGDSRSKVRDKHKPPKKRLGDKEIETDDSKYEGSEDEQSSESDLDDSDGASDADSWHSENSDQVLESDEESPAVYP</sequence>
<feature type="compositionally biased region" description="Acidic residues" evidence="1">
    <location>
        <begin position="309"/>
        <end position="320"/>
    </location>
</feature>
<organism evidence="2 3">
    <name type="scientific">Arachis hypogaea</name>
    <name type="common">Peanut</name>
    <dbReference type="NCBI Taxonomy" id="3818"/>
    <lineage>
        <taxon>Eukaryota</taxon>
        <taxon>Viridiplantae</taxon>
        <taxon>Streptophyta</taxon>
        <taxon>Embryophyta</taxon>
        <taxon>Tracheophyta</taxon>
        <taxon>Spermatophyta</taxon>
        <taxon>Magnoliopsida</taxon>
        <taxon>eudicotyledons</taxon>
        <taxon>Gunneridae</taxon>
        <taxon>Pentapetalae</taxon>
        <taxon>rosids</taxon>
        <taxon>fabids</taxon>
        <taxon>Fabales</taxon>
        <taxon>Fabaceae</taxon>
        <taxon>Papilionoideae</taxon>
        <taxon>50 kb inversion clade</taxon>
        <taxon>dalbergioids sensu lato</taxon>
        <taxon>Dalbergieae</taxon>
        <taxon>Pterocarpus clade</taxon>
        <taxon>Arachis</taxon>
    </lineage>
</organism>
<dbReference type="AlphaFoldDB" id="A0A445EKV8"/>
<gene>
    <name evidence="2" type="ORF">Ahy_A01g000682</name>
</gene>
<evidence type="ECO:0000313" key="3">
    <source>
        <dbReference type="Proteomes" id="UP000289738"/>
    </source>
</evidence>
<feature type="compositionally biased region" description="Basic residues" evidence="1">
    <location>
        <begin position="252"/>
        <end position="261"/>
    </location>
</feature>